<accession>A0A409VAJ2</accession>
<evidence type="ECO:0000313" key="3">
    <source>
        <dbReference type="EMBL" id="PPQ63904.1"/>
    </source>
</evidence>
<evidence type="ECO:0000256" key="1">
    <source>
        <dbReference type="SAM" id="MobiDB-lite"/>
    </source>
</evidence>
<feature type="compositionally biased region" description="Basic and acidic residues" evidence="1">
    <location>
        <begin position="361"/>
        <end position="372"/>
    </location>
</feature>
<dbReference type="Proteomes" id="UP000284842">
    <property type="component" value="Unassembled WGS sequence"/>
</dbReference>
<feature type="transmembrane region" description="Helical" evidence="2">
    <location>
        <begin position="29"/>
        <end position="51"/>
    </location>
</feature>
<gene>
    <name evidence="3" type="ORF">CVT24_010371</name>
</gene>
<feature type="compositionally biased region" description="Low complexity" evidence="1">
    <location>
        <begin position="390"/>
        <end position="399"/>
    </location>
</feature>
<name>A0A409VAJ2_9AGAR</name>
<comment type="caution">
    <text evidence="3">The sequence shown here is derived from an EMBL/GenBank/DDBJ whole genome shotgun (WGS) entry which is preliminary data.</text>
</comment>
<keyword evidence="4" id="KW-1185">Reference proteome</keyword>
<keyword evidence="2" id="KW-0812">Transmembrane</keyword>
<sequence length="516" mass="56729">MDIKQLNEAFLANDLEGLKRSRQFWRLTASLLLVLVLLCSSISFACILCIWNDIHSHSHGHANTGSGVESVALWDHWEIIRAPEVEPSLQPKRVLDAVRKYEPMVFNHPFDGYPKYERLLVVDIQDVDPPESCRSYPKMEIAFLDALLGFARPRCSTVAGTLRTKINEAQNVYISTTEGKGQPVDMLYLILPSHVTYDWLDDLKTGLKRDGWKAVTTSFELALRGEEDQDMLESIESAIKGKARAFARYMNMMGNSGSGSEHSTTGGDLLGPEPKLLSSKYQRKAKLLKSLRAETLADREREIASAFSDEHAILTLQDALELAEAVTYLIESHPGSKDATEKSSNDAKVPVQSSTPTCMRSDSRPDVDRVDDSSSGPNATPSKGPATDKATTSATSANSHQLLPNAASKPPPTQPVDETDQEVDISHLPYLSAADLDRAKNLVLDLLGWGVQPEYLLSAGLSHELVFRVFADLNLRMPTNLKITDALMDVAYSLGRDDMAIGNVAPSQPAVPQSQL</sequence>
<dbReference type="AlphaFoldDB" id="A0A409VAJ2"/>
<dbReference type="InParanoid" id="A0A409VAJ2"/>
<dbReference type="EMBL" id="NHTK01006105">
    <property type="protein sequence ID" value="PPQ63904.1"/>
    <property type="molecule type" value="Genomic_DNA"/>
</dbReference>
<reference evidence="3 4" key="1">
    <citation type="journal article" date="2018" name="Evol. Lett.">
        <title>Horizontal gene cluster transfer increased hallucinogenic mushroom diversity.</title>
        <authorList>
            <person name="Reynolds H.T."/>
            <person name="Vijayakumar V."/>
            <person name="Gluck-Thaler E."/>
            <person name="Korotkin H.B."/>
            <person name="Matheny P.B."/>
            <person name="Slot J.C."/>
        </authorList>
    </citation>
    <scope>NUCLEOTIDE SEQUENCE [LARGE SCALE GENOMIC DNA]</scope>
    <source>
        <strain evidence="3 4">2629</strain>
    </source>
</reference>
<protein>
    <submittedName>
        <fullName evidence="3">Uncharacterized protein</fullName>
    </submittedName>
</protein>
<keyword evidence="2" id="KW-1133">Transmembrane helix</keyword>
<feature type="region of interest" description="Disordered" evidence="1">
    <location>
        <begin position="256"/>
        <end position="275"/>
    </location>
</feature>
<dbReference type="OrthoDB" id="3270652at2759"/>
<keyword evidence="2" id="KW-0472">Membrane</keyword>
<organism evidence="3 4">
    <name type="scientific">Panaeolus cyanescens</name>
    <dbReference type="NCBI Taxonomy" id="181874"/>
    <lineage>
        <taxon>Eukaryota</taxon>
        <taxon>Fungi</taxon>
        <taxon>Dikarya</taxon>
        <taxon>Basidiomycota</taxon>
        <taxon>Agaricomycotina</taxon>
        <taxon>Agaricomycetes</taxon>
        <taxon>Agaricomycetidae</taxon>
        <taxon>Agaricales</taxon>
        <taxon>Agaricineae</taxon>
        <taxon>Galeropsidaceae</taxon>
        <taxon>Panaeolus</taxon>
    </lineage>
</organism>
<feature type="region of interest" description="Disordered" evidence="1">
    <location>
        <begin position="334"/>
        <end position="420"/>
    </location>
</feature>
<proteinExistence type="predicted"/>
<feature type="compositionally biased region" description="Low complexity" evidence="1">
    <location>
        <begin position="256"/>
        <end position="267"/>
    </location>
</feature>
<evidence type="ECO:0000313" key="4">
    <source>
        <dbReference type="Proteomes" id="UP000284842"/>
    </source>
</evidence>
<feature type="compositionally biased region" description="Basic and acidic residues" evidence="1">
    <location>
        <begin position="334"/>
        <end position="345"/>
    </location>
</feature>
<evidence type="ECO:0000256" key="2">
    <source>
        <dbReference type="SAM" id="Phobius"/>
    </source>
</evidence>